<dbReference type="Pfam" id="PF17851">
    <property type="entry name" value="GH43_C2"/>
    <property type="match status" value="1"/>
</dbReference>
<dbReference type="Pfam" id="PF00150">
    <property type="entry name" value="Cellulase"/>
    <property type="match status" value="1"/>
</dbReference>
<dbReference type="SUPFAM" id="SSF51445">
    <property type="entry name" value="(Trans)glycosidases"/>
    <property type="match status" value="1"/>
</dbReference>
<keyword evidence="7" id="KW-1185">Reference proteome</keyword>
<dbReference type="GO" id="GO:0000272">
    <property type="term" value="P:polysaccharide catabolic process"/>
    <property type="evidence" value="ECO:0007669"/>
    <property type="project" value="InterPro"/>
</dbReference>
<accession>A0A9J6ZMC2</accession>
<dbReference type="PANTHER" id="PTHR42812:SF14">
    <property type="entry name" value="SECRETED PROTEIN"/>
    <property type="match status" value="1"/>
</dbReference>
<dbReference type="Pfam" id="PF04616">
    <property type="entry name" value="Glyco_hydro_43"/>
    <property type="match status" value="1"/>
</dbReference>
<gene>
    <name evidence="6" type="ORF">M9189_09145</name>
</gene>
<name>A0A9J6ZMC2_9BACT</name>
<comment type="similarity">
    <text evidence="1">Belongs to the glycosyl hydrolase 43 family.</text>
</comment>
<dbReference type="PANTHER" id="PTHR42812">
    <property type="entry name" value="BETA-XYLOSIDASE"/>
    <property type="match status" value="1"/>
</dbReference>
<reference evidence="6" key="1">
    <citation type="submission" date="2022-05" db="EMBL/GenBank/DDBJ databases">
        <authorList>
            <person name="Sun X."/>
        </authorList>
    </citation>
    <scope>NUCLEOTIDE SEQUENCE</scope>
    <source>
        <strain evidence="6">Ai-910</strain>
    </source>
</reference>
<dbReference type="InterPro" id="IPR041542">
    <property type="entry name" value="GH43_C2"/>
</dbReference>
<dbReference type="KEGG" id="alkq:M9189_09145"/>
<organism evidence="6 7">
    <name type="scientific">Xiashengella succiniciproducens</name>
    <dbReference type="NCBI Taxonomy" id="2949635"/>
    <lineage>
        <taxon>Bacteria</taxon>
        <taxon>Pseudomonadati</taxon>
        <taxon>Bacteroidota</taxon>
        <taxon>Bacteroidia</taxon>
        <taxon>Marinilabiliales</taxon>
        <taxon>Marinilabiliaceae</taxon>
        <taxon>Xiashengella</taxon>
    </lineage>
</organism>
<feature type="domain" description="Glycoside hydrolase family 5" evidence="4">
    <location>
        <begin position="88"/>
        <end position="293"/>
    </location>
</feature>
<dbReference type="SUPFAM" id="SSF49899">
    <property type="entry name" value="Concanavalin A-like lectins/glucanases"/>
    <property type="match status" value="1"/>
</dbReference>
<dbReference type="AlphaFoldDB" id="A0A9J6ZMC2"/>
<dbReference type="RefSeq" id="WP_250722561.1">
    <property type="nucleotide sequence ID" value="NZ_CP098400.1"/>
</dbReference>
<sequence>MIRFSPILFLVILLFSIQPELKAWEGMATPRLKVEGRYLKDPHGNIINLHGFVQTYSPWFNEQGSKWNNYDVNACLTYNKGIIDKIMAAGWKVNFIRLHMDPYWSNAPGCQPDGHELPNCFDETRFRKYLDEVFVPMAEYAISKGLYVVMRPPGVCPEVIGVEDEYNYAAYLLKVWDIVSAHPKIKYREEIMFELANEPVRIRLADGSVGSNTQAHFDVLKEIFQPVVNKIRENGFQNVLWVPGSGYQAQYKGYAVNPIEGENIGYAIHVYPGWFGSADGYEVFKREWDEQITPVANFAPILVTEMDWAPAKYNSSWGKAITGTAGGDGFGANFKKIVDDTGNVGWLLFTDAHLLAQFKDEAPAPGQPYTFLTDPEACPWPVYHWFKEYAEEYEPKPEFEFIAMADNGNGTFSNPVIRGDFPAPAVVRKDGTFYLVSGNQDFQPTVTVLESSDLVNWTYSDVKADELPLDEVRWIDEDNPESGCLIETVAGEWWAIISEDSGVLGQLPILLPVEYSDGEFEVLTADRVADKIAKPRTAKSSPRYELQTNDNFRNWLLAPQWSLMSGSEESFSLLDRAGYLRLYPDVMLTQRVMLYTDSEGKAYAGARFETGGMKVGDFTGLALVGDEDNCIGIEAGESGKILVVYKDGARLELEPVESDEIYLRVEMTSYDHGVFYSSFDNRDYTHQADFDELLSTGSGLRYGLFYRSSAEAGGFADVDWFTTEPDFSEEMYYPAGFEQYSEESLTLTDLYIEEGDELIVQTKGTKKLKVIAVFADGSSKDVGSEAQYEVDDPALFSIYNGIIRSFYEGESSMTISFTGPLGGNREISTRLKASTFPLLEDYVNPNIWDEGSFDEETRTMITGQWGFGGWQYDGLDISDYKYLVVRLGGPNNANADFRLYDEPNYWSSPAVFAFDSNREVVVRLRYAKKDDGGAYLNPKTIYIAGFWSFGNIPFVIEDVFLTNSPEYDITEIRIDGATEREVPELTGFVYNLQDATSLVKEVKISGVVLSENIRIQAPAGYEIALTEDGEYVQTLQLIPTNGQVEETSIFIRIKASLTKGQVNGILDITSQGAYPRQISLKGLVEGSTSVRNPDAAAPVVVKEEYYNVYGQRLTDPSAYDGVVLLRQYRSDGSIITSKSMKKW</sequence>
<evidence type="ECO:0000313" key="6">
    <source>
        <dbReference type="EMBL" id="URW79018.1"/>
    </source>
</evidence>
<dbReference type="InterPro" id="IPR013320">
    <property type="entry name" value="ConA-like_dom_sf"/>
</dbReference>
<evidence type="ECO:0000256" key="1">
    <source>
        <dbReference type="ARBA" id="ARBA00009865"/>
    </source>
</evidence>
<keyword evidence="2" id="KW-0378">Hydrolase</keyword>
<evidence type="ECO:0000259" key="5">
    <source>
        <dbReference type="Pfam" id="PF17851"/>
    </source>
</evidence>
<dbReference type="Gene3D" id="2.115.10.20">
    <property type="entry name" value="Glycosyl hydrolase domain, family 43"/>
    <property type="match status" value="1"/>
</dbReference>
<evidence type="ECO:0000259" key="4">
    <source>
        <dbReference type="Pfam" id="PF00150"/>
    </source>
</evidence>
<dbReference type="SUPFAM" id="SSF75005">
    <property type="entry name" value="Arabinanase/levansucrase/invertase"/>
    <property type="match status" value="1"/>
</dbReference>
<dbReference type="GO" id="GO:0004553">
    <property type="term" value="F:hydrolase activity, hydrolyzing O-glycosyl compounds"/>
    <property type="evidence" value="ECO:0007669"/>
    <property type="project" value="InterPro"/>
</dbReference>
<keyword evidence="3" id="KW-0326">Glycosidase</keyword>
<protein>
    <submittedName>
        <fullName evidence="6">Cellulase family glycosylhydrolase</fullName>
    </submittedName>
</protein>
<evidence type="ECO:0000256" key="3">
    <source>
        <dbReference type="ARBA" id="ARBA00023295"/>
    </source>
</evidence>
<feature type="domain" description="Beta-xylosidase C-terminal Concanavalin A-like" evidence="5">
    <location>
        <begin position="550"/>
        <end position="722"/>
    </location>
</feature>
<dbReference type="InterPro" id="IPR017853">
    <property type="entry name" value="GH"/>
</dbReference>
<evidence type="ECO:0000256" key="2">
    <source>
        <dbReference type="ARBA" id="ARBA00022801"/>
    </source>
</evidence>
<reference evidence="6" key="2">
    <citation type="submission" date="2022-06" db="EMBL/GenBank/DDBJ databases">
        <title>Xiashengella guii gen. nov. sp. nov., a bacterium isolated form anaerobic digestion tank.</title>
        <authorList>
            <person name="Huang H."/>
        </authorList>
    </citation>
    <scope>NUCLEOTIDE SEQUENCE</scope>
    <source>
        <strain evidence="6">Ai-910</strain>
    </source>
</reference>
<dbReference type="InterPro" id="IPR001547">
    <property type="entry name" value="Glyco_hydro_5"/>
</dbReference>
<dbReference type="InterPro" id="IPR051795">
    <property type="entry name" value="Glycosyl_Hydrlase_43"/>
</dbReference>
<dbReference type="InterPro" id="IPR006710">
    <property type="entry name" value="Glyco_hydro_43"/>
</dbReference>
<evidence type="ECO:0000313" key="7">
    <source>
        <dbReference type="Proteomes" id="UP001056426"/>
    </source>
</evidence>
<dbReference type="EMBL" id="CP098400">
    <property type="protein sequence ID" value="URW79018.1"/>
    <property type="molecule type" value="Genomic_DNA"/>
</dbReference>
<dbReference type="Gene3D" id="3.20.20.80">
    <property type="entry name" value="Glycosidases"/>
    <property type="match status" value="1"/>
</dbReference>
<proteinExistence type="inferred from homology"/>
<dbReference type="Proteomes" id="UP001056426">
    <property type="component" value="Chromosome"/>
</dbReference>
<dbReference type="Gene3D" id="2.60.120.200">
    <property type="match status" value="1"/>
</dbReference>
<dbReference type="InterPro" id="IPR023296">
    <property type="entry name" value="Glyco_hydro_beta-prop_sf"/>
</dbReference>